<organism evidence="2 3">
    <name type="scientific">Tulasnella calospora MUT 4182</name>
    <dbReference type="NCBI Taxonomy" id="1051891"/>
    <lineage>
        <taxon>Eukaryota</taxon>
        <taxon>Fungi</taxon>
        <taxon>Dikarya</taxon>
        <taxon>Basidiomycota</taxon>
        <taxon>Agaricomycotina</taxon>
        <taxon>Agaricomycetes</taxon>
        <taxon>Cantharellales</taxon>
        <taxon>Tulasnellaceae</taxon>
        <taxon>Tulasnella</taxon>
    </lineage>
</organism>
<name>A0A0C3QPN2_9AGAM</name>
<dbReference type="STRING" id="1051891.A0A0C3QPN2"/>
<feature type="compositionally biased region" description="Low complexity" evidence="1">
    <location>
        <begin position="130"/>
        <end position="139"/>
    </location>
</feature>
<reference evidence="2 3" key="1">
    <citation type="submission" date="2014-04" db="EMBL/GenBank/DDBJ databases">
        <authorList>
            <consortium name="DOE Joint Genome Institute"/>
            <person name="Kuo A."/>
            <person name="Girlanda M."/>
            <person name="Perotto S."/>
            <person name="Kohler A."/>
            <person name="Nagy L.G."/>
            <person name="Floudas D."/>
            <person name="Copeland A."/>
            <person name="Barry K.W."/>
            <person name="Cichocki N."/>
            <person name="Veneault-Fourrey C."/>
            <person name="LaButti K."/>
            <person name="Lindquist E.A."/>
            <person name="Lipzen A."/>
            <person name="Lundell T."/>
            <person name="Morin E."/>
            <person name="Murat C."/>
            <person name="Sun H."/>
            <person name="Tunlid A."/>
            <person name="Henrissat B."/>
            <person name="Grigoriev I.V."/>
            <person name="Hibbett D.S."/>
            <person name="Martin F."/>
            <person name="Nordberg H.P."/>
            <person name="Cantor M.N."/>
            <person name="Hua S.X."/>
        </authorList>
    </citation>
    <scope>NUCLEOTIDE SEQUENCE [LARGE SCALE GENOMIC DNA]</scope>
    <source>
        <strain evidence="2 3">MUT 4182</strain>
    </source>
</reference>
<feature type="compositionally biased region" description="Polar residues" evidence="1">
    <location>
        <begin position="92"/>
        <end position="117"/>
    </location>
</feature>
<dbReference type="HOGENOM" id="CLU_1235832_0_0_1"/>
<feature type="region of interest" description="Disordered" evidence="1">
    <location>
        <begin position="70"/>
        <end position="224"/>
    </location>
</feature>
<reference evidence="3" key="2">
    <citation type="submission" date="2015-01" db="EMBL/GenBank/DDBJ databases">
        <title>Evolutionary Origins and Diversification of the Mycorrhizal Mutualists.</title>
        <authorList>
            <consortium name="DOE Joint Genome Institute"/>
            <consortium name="Mycorrhizal Genomics Consortium"/>
            <person name="Kohler A."/>
            <person name="Kuo A."/>
            <person name="Nagy L.G."/>
            <person name="Floudas D."/>
            <person name="Copeland A."/>
            <person name="Barry K.W."/>
            <person name="Cichocki N."/>
            <person name="Veneault-Fourrey C."/>
            <person name="LaButti K."/>
            <person name="Lindquist E.A."/>
            <person name="Lipzen A."/>
            <person name="Lundell T."/>
            <person name="Morin E."/>
            <person name="Murat C."/>
            <person name="Riley R."/>
            <person name="Ohm R."/>
            <person name="Sun H."/>
            <person name="Tunlid A."/>
            <person name="Henrissat B."/>
            <person name="Grigoriev I.V."/>
            <person name="Hibbett D.S."/>
            <person name="Martin F."/>
        </authorList>
    </citation>
    <scope>NUCLEOTIDE SEQUENCE [LARGE SCALE GENOMIC DNA]</scope>
    <source>
        <strain evidence="3">MUT 4182</strain>
    </source>
</reference>
<dbReference type="AlphaFoldDB" id="A0A0C3QPN2"/>
<feature type="compositionally biased region" description="Basic and acidic residues" evidence="1">
    <location>
        <begin position="214"/>
        <end position="224"/>
    </location>
</feature>
<gene>
    <name evidence="2" type="ORF">M407DRAFT_242301</name>
</gene>
<evidence type="ECO:0000256" key="1">
    <source>
        <dbReference type="SAM" id="MobiDB-lite"/>
    </source>
</evidence>
<accession>A0A0C3QPN2</accession>
<dbReference type="Proteomes" id="UP000054248">
    <property type="component" value="Unassembled WGS sequence"/>
</dbReference>
<feature type="compositionally biased region" description="Low complexity" evidence="1">
    <location>
        <begin position="147"/>
        <end position="163"/>
    </location>
</feature>
<feature type="compositionally biased region" description="Low complexity" evidence="1">
    <location>
        <begin position="70"/>
        <end position="85"/>
    </location>
</feature>
<proteinExistence type="predicted"/>
<protein>
    <submittedName>
        <fullName evidence="2">Uncharacterized protein</fullName>
    </submittedName>
</protein>
<evidence type="ECO:0000313" key="3">
    <source>
        <dbReference type="Proteomes" id="UP000054248"/>
    </source>
</evidence>
<keyword evidence="3" id="KW-1185">Reference proteome</keyword>
<feature type="region of interest" description="Disordered" evidence="1">
    <location>
        <begin position="22"/>
        <end position="41"/>
    </location>
</feature>
<dbReference type="OrthoDB" id="4088568at2759"/>
<dbReference type="EMBL" id="KN822974">
    <property type="protein sequence ID" value="KIO30281.1"/>
    <property type="molecule type" value="Genomic_DNA"/>
</dbReference>
<sequence>MRATSGFNPNRLSRIVDAVIDDNASIAPSEPERTLRGRNLSDSSIHSSFVRQGPVQRLLTPAAVALSAPSVDTATPTPTSTEPSTFVDRESVLQSLSRKVQNFVQSGGASTPATSQPTLPPDSPQQQPRASKSSGSPSASSPPKPIPGTGSRNARGVARSSSRSAHRRDTSPSGRMLSFVQSVGSWVPPNAESLIGTPSASFREGSPLAAQSRLRKESRGGTDF</sequence>
<evidence type="ECO:0000313" key="2">
    <source>
        <dbReference type="EMBL" id="KIO30281.1"/>
    </source>
</evidence>